<proteinExistence type="predicted"/>
<protein>
    <submittedName>
        <fullName evidence="2">Thioredoxin-like 7 family protein</fullName>
    </submittedName>
</protein>
<evidence type="ECO:0000313" key="2">
    <source>
        <dbReference type="EMBL" id="MBX28120.1"/>
    </source>
</evidence>
<name>A0A2P2MCY3_RHIMU</name>
<accession>A0A2P2MCY3</accession>
<feature type="region of interest" description="Disordered" evidence="1">
    <location>
        <begin position="1"/>
        <end position="43"/>
    </location>
</feature>
<dbReference type="EMBL" id="GGEC01047636">
    <property type="protein sequence ID" value="MBX28120.1"/>
    <property type="molecule type" value="Transcribed_RNA"/>
</dbReference>
<evidence type="ECO:0000256" key="1">
    <source>
        <dbReference type="SAM" id="MobiDB-lite"/>
    </source>
</evidence>
<sequence length="43" mass="4612">MPKPAQTEPAPAQEEVVLPLPLPVTTLKSPEDSEEKTLVTSGR</sequence>
<reference evidence="2" key="1">
    <citation type="submission" date="2018-02" db="EMBL/GenBank/DDBJ databases">
        <title>Rhizophora mucronata_Transcriptome.</title>
        <authorList>
            <person name="Meera S.P."/>
            <person name="Sreeshan A."/>
            <person name="Augustine A."/>
        </authorList>
    </citation>
    <scope>NUCLEOTIDE SEQUENCE</scope>
    <source>
        <tissue evidence="2">Leaf</tissue>
    </source>
</reference>
<dbReference type="AlphaFoldDB" id="A0A2P2MCY3"/>
<organism evidence="2">
    <name type="scientific">Rhizophora mucronata</name>
    <name type="common">Asiatic mangrove</name>
    <dbReference type="NCBI Taxonomy" id="61149"/>
    <lineage>
        <taxon>Eukaryota</taxon>
        <taxon>Viridiplantae</taxon>
        <taxon>Streptophyta</taxon>
        <taxon>Embryophyta</taxon>
        <taxon>Tracheophyta</taxon>
        <taxon>Spermatophyta</taxon>
        <taxon>Magnoliopsida</taxon>
        <taxon>eudicotyledons</taxon>
        <taxon>Gunneridae</taxon>
        <taxon>Pentapetalae</taxon>
        <taxon>rosids</taxon>
        <taxon>fabids</taxon>
        <taxon>Malpighiales</taxon>
        <taxon>Rhizophoraceae</taxon>
        <taxon>Rhizophora</taxon>
    </lineage>
</organism>